<dbReference type="STRING" id="313595.P700755_002111"/>
<dbReference type="InterPro" id="IPR003595">
    <property type="entry name" value="Tyr_Pase_cat"/>
</dbReference>
<dbReference type="InterPro" id="IPR029021">
    <property type="entry name" value="Prot-tyrosine_phosphatase-like"/>
</dbReference>
<reference evidence="2" key="2">
    <citation type="submission" date="2012-09" db="EMBL/GenBank/DDBJ databases">
        <title>The complete sequence of Psychroflexus torquis an extreme psychrophile from sea-ice that is stimulated by light.</title>
        <authorList>
            <person name="Feng S."/>
            <person name="Powell S.M."/>
            <person name="Bowman J.P."/>
        </authorList>
    </citation>
    <scope>NUCLEOTIDE SEQUENCE [LARGE SCALE GENOMIC DNA]</scope>
    <source>
        <strain evidence="2">ATCC 700755</strain>
    </source>
</reference>
<dbReference type="EMBL" id="CP003879">
    <property type="protein sequence ID" value="AFU68902.1"/>
    <property type="molecule type" value="Genomic_DNA"/>
</dbReference>
<organism evidence="2 3">
    <name type="scientific">Psychroflexus torquis (strain ATCC 700755 / CIP 106069 / ACAM 623)</name>
    <dbReference type="NCBI Taxonomy" id="313595"/>
    <lineage>
        <taxon>Bacteria</taxon>
        <taxon>Pseudomonadati</taxon>
        <taxon>Bacteroidota</taxon>
        <taxon>Flavobacteriia</taxon>
        <taxon>Flavobacteriales</taxon>
        <taxon>Flavobacteriaceae</taxon>
        <taxon>Psychroflexus</taxon>
    </lineage>
</organism>
<dbReference type="eggNOG" id="COG2453">
    <property type="taxonomic scope" value="Bacteria"/>
</dbReference>
<dbReference type="InterPro" id="IPR000387">
    <property type="entry name" value="Tyr_Pase_dom"/>
</dbReference>
<dbReference type="PROSITE" id="PS00383">
    <property type="entry name" value="TYR_PHOSPHATASE_1"/>
    <property type="match status" value="1"/>
</dbReference>
<reference evidence="2" key="1">
    <citation type="submission" date="2006-03" db="EMBL/GenBank/DDBJ databases">
        <authorList>
            <person name="Bowman J."/>
            <person name="Ferriera S."/>
            <person name="Johnson J."/>
            <person name="Kravitz S."/>
            <person name="Halpern A."/>
            <person name="Remington K."/>
            <person name="Beeson K."/>
            <person name="Tran B."/>
            <person name="Rogers Y.-H."/>
            <person name="Friedman R."/>
            <person name="Venter J.C."/>
        </authorList>
    </citation>
    <scope>NUCLEOTIDE SEQUENCE [LARGE SCALE GENOMIC DNA]</scope>
    <source>
        <strain evidence="2">ATCC 700755</strain>
    </source>
</reference>
<dbReference type="Pfam" id="PF00782">
    <property type="entry name" value="DSPc"/>
    <property type="match status" value="1"/>
</dbReference>
<dbReference type="SUPFAM" id="SSF52799">
    <property type="entry name" value="(Phosphotyrosine protein) phosphatases II"/>
    <property type="match status" value="1"/>
</dbReference>
<dbReference type="InterPro" id="IPR000340">
    <property type="entry name" value="Dual-sp_phosphatase_cat-dom"/>
</dbReference>
<proteinExistence type="predicted"/>
<dbReference type="AlphaFoldDB" id="K4IEB1"/>
<dbReference type="KEGG" id="ptq:P700755_002111"/>
<keyword evidence="3" id="KW-1185">Reference proteome</keyword>
<sequence length="162" mass="18662">MQLFEVSKINNCRIYISSCPEVSENGSIKLPKFNDLEIVLISLLENREAKFLKLEDESEEAKKVYSEFIHFPIPDMGIPVYKDFVTFIDLMFFKTQHSKKIIIHCKHGIGRSGLIALGLMVKDGSDLIESIKKISKIRGYDIPQSRSQRKLLSYYATNRNKT</sequence>
<dbReference type="Gene3D" id="3.90.190.10">
    <property type="entry name" value="Protein tyrosine phosphatase superfamily"/>
    <property type="match status" value="1"/>
</dbReference>
<dbReference type="HOGENOM" id="CLU_047330_5_2_10"/>
<feature type="domain" description="Tyrosine specific protein phosphatases" evidence="1">
    <location>
        <begin position="82"/>
        <end position="149"/>
    </location>
</feature>
<evidence type="ECO:0000313" key="2">
    <source>
        <dbReference type="EMBL" id="AFU68902.1"/>
    </source>
</evidence>
<dbReference type="InterPro" id="IPR016130">
    <property type="entry name" value="Tyr_Pase_AS"/>
</dbReference>
<name>K4IEB1_PSYTT</name>
<dbReference type="Proteomes" id="UP000008514">
    <property type="component" value="Chromosome"/>
</dbReference>
<dbReference type="PROSITE" id="PS50056">
    <property type="entry name" value="TYR_PHOSPHATASE_2"/>
    <property type="match status" value="1"/>
</dbReference>
<protein>
    <submittedName>
        <fullName evidence="2">Protein-tyrosine phosphatase, PTPc superfamily</fullName>
    </submittedName>
</protein>
<evidence type="ECO:0000313" key="3">
    <source>
        <dbReference type="Proteomes" id="UP000008514"/>
    </source>
</evidence>
<accession>K4IEB1</accession>
<dbReference type="SMART" id="SM00404">
    <property type="entry name" value="PTPc_motif"/>
    <property type="match status" value="1"/>
</dbReference>
<gene>
    <name evidence="2" type="ordered locus">P700755_002111</name>
</gene>
<evidence type="ECO:0000259" key="1">
    <source>
        <dbReference type="PROSITE" id="PS50056"/>
    </source>
</evidence>